<evidence type="ECO:0000256" key="10">
    <source>
        <dbReference type="ARBA" id="ARBA00023204"/>
    </source>
</evidence>
<evidence type="ECO:0000256" key="9">
    <source>
        <dbReference type="ARBA" id="ARBA00023125"/>
    </source>
</evidence>
<feature type="domain" description="Formamidopyrimidine-DNA glycosylase catalytic" evidence="16">
    <location>
        <begin position="2"/>
        <end position="111"/>
    </location>
</feature>
<keyword evidence="13" id="KW-0326">Glycosidase</keyword>
<evidence type="ECO:0000256" key="13">
    <source>
        <dbReference type="ARBA" id="ARBA00023295"/>
    </source>
</evidence>
<keyword evidence="10" id="KW-0234">DNA repair</keyword>
<protein>
    <recommendedName>
        <fullName evidence="3">DNA-(apurinic or apyrimidinic site) lyase</fullName>
        <ecNumber evidence="3">4.2.99.18</ecNumber>
    </recommendedName>
</protein>
<dbReference type="GO" id="GO:0140078">
    <property type="term" value="F:class I DNA-(apurinic or apyrimidinic site) endonuclease activity"/>
    <property type="evidence" value="ECO:0007669"/>
    <property type="project" value="UniProtKB-EC"/>
</dbReference>
<accession>A0ABW2YKZ4</accession>
<keyword evidence="11 17" id="KW-0456">Lyase</keyword>
<evidence type="ECO:0000313" key="17">
    <source>
        <dbReference type="EMBL" id="MFD0727189.1"/>
    </source>
</evidence>
<keyword evidence="5" id="KW-0227">DNA damage</keyword>
<dbReference type="SMART" id="SM00898">
    <property type="entry name" value="Fapy_DNA_glyco"/>
    <property type="match status" value="1"/>
</dbReference>
<dbReference type="Gene3D" id="3.20.190.10">
    <property type="entry name" value="MutM-like, N-terminal"/>
    <property type="match status" value="1"/>
</dbReference>
<dbReference type="PROSITE" id="PS51066">
    <property type="entry name" value="ZF_FPG_2"/>
    <property type="match status" value="1"/>
</dbReference>
<evidence type="ECO:0000259" key="15">
    <source>
        <dbReference type="PROSITE" id="PS51066"/>
    </source>
</evidence>
<dbReference type="InterPro" id="IPR012319">
    <property type="entry name" value="FPG_cat"/>
</dbReference>
<evidence type="ECO:0000256" key="2">
    <source>
        <dbReference type="ARBA" id="ARBA00009409"/>
    </source>
</evidence>
<dbReference type="Gene3D" id="1.10.8.50">
    <property type="match status" value="1"/>
</dbReference>
<evidence type="ECO:0000256" key="12">
    <source>
        <dbReference type="ARBA" id="ARBA00023268"/>
    </source>
</evidence>
<dbReference type="SMART" id="SM01232">
    <property type="entry name" value="H2TH"/>
    <property type="match status" value="1"/>
</dbReference>
<dbReference type="InterPro" id="IPR000214">
    <property type="entry name" value="Znf_DNA_glyclase/AP_lyase"/>
</dbReference>
<comment type="caution">
    <text evidence="17">The sequence shown here is derived from an EMBL/GenBank/DDBJ whole genome shotgun (WGS) entry which is preliminary data.</text>
</comment>
<keyword evidence="17" id="KW-0255">Endonuclease</keyword>
<dbReference type="Pfam" id="PF06827">
    <property type="entry name" value="zf-FPG_IleRS"/>
    <property type="match status" value="1"/>
</dbReference>
<dbReference type="SUPFAM" id="SSF46946">
    <property type="entry name" value="S13-like H2TH domain"/>
    <property type="match status" value="1"/>
</dbReference>
<keyword evidence="17" id="KW-0540">Nuclease</keyword>
<evidence type="ECO:0000313" key="18">
    <source>
        <dbReference type="Proteomes" id="UP001597110"/>
    </source>
</evidence>
<reference evidence="18" key="1">
    <citation type="journal article" date="2019" name="Int. J. Syst. Evol. Microbiol.">
        <title>The Global Catalogue of Microorganisms (GCM) 10K type strain sequencing project: providing services to taxonomists for standard genome sequencing and annotation.</title>
        <authorList>
            <consortium name="The Broad Institute Genomics Platform"/>
            <consortium name="The Broad Institute Genome Sequencing Center for Infectious Disease"/>
            <person name="Wu L."/>
            <person name="Ma J."/>
        </authorList>
    </citation>
    <scope>NUCLEOTIDE SEQUENCE [LARGE SCALE GENOMIC DNA]</scope>
    <source>
        <strain evidence="18">CCUG 55585</strain>
    </source>
</reference>
<evidence type="ECO:0000256" key="14">
    <source>
        <dbReference type="PROSITE-ProRule" id="PRU00391"/>
    </source>
</evidence>
<dbReference type="PANTHER" id="PTHR42697">
    <property type="entry name" value="ENDONUCLEASE 8"/>
    <property type="match status" value="1"/>
</dbReference>
<dbReference type="InterPro" id="IPR015886">
    <property type="entry name" value="H2TH_FPG"/>
</dbReference>
<keyword evidence="4" id="KW-0479">Metal-binding</keyword>
<evidence type="ECO:0000256" key="8">
    <source>
        <dbReference type="ARBA" id="ARBA00022833"/>
    </source>
</evidence>
<dbReference type="Pfam" id="PF01149">
    <property type="entry name" value="Fapy_DNA_glyco"/>
    <property type="match status" value="1"/>
</dbReference>
<dbReference type="Pfam" id="PF06831">
    <property type="entry name" value="H2TH"/>
    <property type="match status" value="1"/>
</dbReference>
<organism evidence="17 18">
    <name type="scientific">Lysobacter brunescens</name>
    <dbReference type="NCBI Taxonomy" id="262323"/>
    <lineage>
        <taxon>Bacteria</taxon>
        <taxon>Pseudomonadati</taxon>
        <taxon>Pseudomonadota</taxon>
        <taxon>Gammaproteobacteria</taxon>
        <taxon>Lysobacterales</taxon>
        <taxon>Lysobacteraceae</taxon>
        <taxon>Lysobacter</taxon>
    </lineage>
</organism>
<keyword evidence="6 14" id="KW-0863">Zinc-finger</keyword>
<keyword evidence="7" id="KW-0378">Hydrolase</keyword>
<dbReference type="PANTHER" id="PTHR42697:SF1">
    <property type="entry name" value="ENDONUCLEASE 8"/>
    <property type="match status" value="1"/>
</dbReference>
<evidence type="ECO:0000256" key="3">
    <source>
        <dbReference type="ARBA" id="ARBA00012720"/>
    </source>
</evidence>
<keyword evidence="18" id="KW-1185">Reference proteome</keyword>
<feature type="domain" description="FPG-type" evidence="15">
    <location>
        <begin position="236"/>
        <end position="270"/>
    </location>
</feature>
<keyword evidence="8" id="KW-0862">Zinc</keyword>
<keyword evidence="9" id="KW-0238">DNA-binding</keyword>
<comment type="cofactor">
    <cofactor evidence="1">
        <name>Zn(2+)</name>
        <dbReference type="ChEBI" id="CHEBI:29105"/>
    </cofactor>
</comment>
<dbReference type="PROSITE" id="PS51068">
    <property type="entry name" value="FPG_CAT"/>
    <property type="match status" value="1"/>
</dbReference>
<evidence type="ECO:0000256" key="4">
    <source>
        <dbReference type="ARBA" id="ARBA00022723"/>
    </source>
</evidence>
<evidence type="ECO:0000256" key="5">
    <source>
        <dbReference type="ARBA" id="ARBA00022763"/>
    </source>
</evidence>
<comment type="similarity">
    <text evidence="2">Belongs to the FPG family.</text>
</comment>
<dbReference type="NCBIfam" id="NF007763">
    <property type="entry name" value="PRK10445.1"/>
    <property type="match status" value="1"/>
</dbReference>
<evidence type="ECO:0000256" key="7">
    <source>
        <dbReference type="ARBA" id="ARBA00022801"/>
    </source>
</evidence>
<evidence type="ECO:0000256" key="1">
    <source>
        <dbReference type="ARBA" id="ARBA00001947"/>
    </source>
</evidence>
<evidence type="ECO:0000256" key="6">
    <source>
        <dbReference type="ARBA" id="ARBA00022771"/>
    </source>
</evidence>
<keyword evidence="12" id="KW-0511">Multifunctional enzyme</keyword>
<dbReference type="InterPro" id="IPR035937">
    <property type="entry name" value="FPG_N"/>
</dbReference>
<dbReference type="InterPro" id="IPR010663">
    <property type="entry name" value="Znf_FPG/IleRS"/>
</dbReference>
<evidence type="ECO:0000256" key="11">
    <source>
        <dbReference type="ARBA" id="ARBA00023239"/>
    </source>
</evidence>
<dbReference type="EMBL" id="JBHTIF010000004">
    <property type="protein sequence ID" value="MFD0727189.1"/>
    <property type="molecule type" value="Genomic_DNA"/>
</dbReference>
<dbReference type="InterPro" id="IPR010979">
    <property type="entry name" value="Ribosomal_uS13-like_H2TH"/>
</dbReference>
<dbReference type="SUPFAM" id="SSF57716">
    <property type="entry name" value="Glucocorticoid receptor-like (DNA-binding domain)"/>
    <property type="match status" value="1"/>
</dbReference>
<evidence type="ECO:0000259" key="16">
    <source>
        <dbReference type="PROSITE" id="PS51068"/>
    </source>
</evidence>
<gene>
    <name evidence="17" type="primary">nei</name>
    <name evidence="17" type="ORF">ACFQ0E_16460</name>
</gene>
<dbReference type="Proteomes" id="UP001597110">
    <property type="component" value="Unassembled WGS sequence"/>
</dbReference>
<name>A0ABW2YKZ4_9GAMM</name>
<sequence length="275" mass="30586">MPEGPEIRRAADALAAAVVGRPLARAWFWTPALQRHAKDLVGRTIESITPHGKALLTRFDHGWTLYSHNQLYGVWKVAAAGERPDTTRSLRVALETADRAILLYSASDVAMWRSDEVHQHPFLVKLGPDVLDPALDAATVAARLREPRFRGRALAALLLDQGFLAGMGNYLRSEVLFAAKLAPDLRPADLGAAQVRALAKALLDIPRRSYATRGIEAASGMREDYLTDTPEGFRFKVFDREGQPCERCRTTIVREEHGTRRLYLCPRCQLPTPVN</sequence>
<dbReference type="SUPFAM" id="SSF81624">
    <property type="entry name" value="N-terminal domain of MutM-like DNA repair proteins"/>
    <property type="match status" value="1"/>
</dbReference>
<dbReference type="RefSeq" id="WP_386825689.1">
    <property type="nucleotide sequence ID" value="NZ_JBHTIF010000004.1"/>
</dbReference>
<proteinExistence type="inferred from homology"/>
<dbReference type="EC" id="4.2.99.18" evidence="3"/>